<sequence>MEGAKRPPGHKQLLLQLPRKGDANVSEEHEDWGTEYPVTAGSVGCGNGRSLGMEPSEKMELAASSIAEGALAEQSSPFVEVAGHFIRRGAVWQFAGL</sequence>
<comment type="caution">
    <text evidence="2">The sequence shown here is derived from an EMBL/GenBank/DDBJ whole genome shotgun (WGS) entry which is preliminary data.</text>
</comment>
<reference evidence="2 3" key="1">
    <citation type="journal article" date="2024" name="Nat. Commun.">
        <title>Phylogenomics reveals the evolutionary origins of lichenization in chlorophyte algae.</title>
        <authorList>
            <person name="Puginier C."/>
            <person name="Libourel C."/>
            <person name="Otte J."/>
            <person name="Skaloud P."/>
            <person name="Haon M."/>
            <person name="Grisel S."/>
            <person name="Petersen M."/>
            <person name="Berrin J.G."/>
            <person name="Delaux P.M."/>
            <person name="Dal Grande F."/>
            <person name="Keller J."/>
        </authorList>
    </citation>
    <scope>NUCLEOTIDE SEQUENCE [LARGE SCALE GENOMIC DNA]</scope>
    <source>
        <strain evidence="2 3">SAG 2523</strain>
    </source>
</reference>
<organism evidence="2 3">
    <name type="scientific">Apatococcus fuscideae</name>
    <dbReference type="NCBI Taxonomy" id="2026836"/>
    <lineage>
        <taxon>Eukaryota</taxon>
        <taxon>Viridiplantae</taxon>
        <taxon>Chlorophyta</taxon>
        <taxon>core chlorophytes</taxon>
        <taxon>Trebouxiophyceae</taxon>
        <taxon>Chlorellales</taxon>
        <taxon>Chlorellaceae</taxon>
        <taxon>Apatococcus</taxon>
    </lineage>
</organism>
<feature type="region of interest" description="Disordered" evidence="1">
    <location>
        <begin position="1"/>
        <end position="30"/>
    </location>
</feature>
<dbReference type="Proteomes" id="UP001485043">
    <property type="component" value="Unassembled WGS sequence"/>
</dbReference>
<proteinExistence type="predicted"/>
<dbReference type="EMBL" id="JALJOV010001715">
    <property type="protein sequence ID" value="KAK9842403.1"/>
    <property type="molecule type" value="Genomic_DNA"/>
</dbReference>
<protein>
    <submittedName>
        <fullName evidence="2">Uncharacterized protein</fullName>
    </submittedName>
</protein>
<evidence type="ECO:0000313" key="3">
    <source>
        <dbReference type="Proteomes" id="UP001485043"/>
    </source>
</evidence>
<gene>
    <name evidence="2" type="ORF">WJX84_008159</name>
</gene>
<evidence type="ECO:0000256" key="1">
    <source>
        <dbReference type="SAM" id="MobiDB-lite"/>
    </source>
</evidence>
<evidence type="ECO:0000313" key="2">
    <source>
        <dbReference type="EMBL" id="KAK9842403.1"/>
    </source>
</evidence>
<keyword evidence="3" id="KW-1185">Reference proteome</keyword>
<dbReference type="AlphaFoldDB" id="A0AAW1SAC8"/>
<name>A0AAW1SAC8_9CHLO</name>
<accession>A0AAW1SAC8</accession>